<dbReference type="STRING" id="332977.SAMN05421740_110109"/>
<reference evidence="2" key="1">
    <citation type="submission" date="2016-10" db="EMBL/GenBank/DDBJ databases">
        <authorList>
            <person name="Varghese N."/>
            <person name="Submissions S."/>
        </authorList>
    </citation>
    <scope>NUCLEOTIDE SEQUENCE [LARGE SCALE GENOMIC DNA]</scope>
    <source>
        <strain evidence="2">Jip14</strain>
    </source>
</reference>
<protein>
    <recommendedName>
        <fullName evidence="3">GDSL-like Lipase/Acylhydrolase family protein</fullName>
    </recommendedName>
</protein>
<dbReference type="SUPFAM" id="SSF52266">
    <property type="entry name" value="SGNH hydrolase"/>
    <property type="match status" value="1"/>
</dbReference>
<accession>A0A1H7T5X8</accession>
<proteinExistence type="predicted"/>
<sequence>MFLFFRNLLLFLLFSGIFYVFGTALIGIFAPRLTKNLNYRIGTGGNLYTRIRDADTVKNVDVMVLGSSHAYRSFDPRLFKKHRLSMFNLGSSAQSYLQTKVMVNRYIDQFNPKLILLEVYAGLLNTDGVESSVDFIANSPIDNDIIKMAFEVNHIKTYNTLIYGLFRQALKLDRGYKEPKTKSNGDVYIPGGFVQTYETINEKELLSFEEENIYRIKSKQAAAFLAIIQELKDRQIPYLLIQTPILSSRFRSYTNVTEIDSFYKQYGPYINLNHELTLPPSSYYDSHHLNQHGVDTMNAYLFKTYGAFIEALIANGNQ</sequence>
<evidence type="ECO:0008006" key="3">
    <source>
        <dbReference type="Google" id="ProtNLM"/>
    </source>
</evidence>
<evidence type="ECO:0000313" key="1">
    <source>
        <dbReference type="EMBL" id="SEL80213.1"/>
    </source>
</evidence>
<name>A0A1H7T5X8_9SPHI</name>
<dbReference type="Proteomes" id="UP000198916">
    <property type="component" value="Unassembled WGS sequence"/>
</dbReference>
<organism evidence="1 2">
    <name type="scientific">Parapedobacter koreensis</name>
    <dbReference type="NCBI Taxonomy" id="332977"/>
    <lineage>
        <taxon>Bacteria</taxon>
        <taxon>Pseudomonadati</taxon>
        <taxon>Bacteroidota</taxon>
        <taxon>Sphingobacteriia</taxon>
        <taxon>Sphingobacteriales</taxon>
        <taxon>Sphingobacteriaceae</taxon>
        <taxon>Parapedobacter</taxon>
    </lineage>
</organism>
<dbReference type="AlphaFoldDB" id="A0A1H7T5X8"/>
<dbReference type="RefSeq" id="WP_090608362.1">
    <property type="nucleotide sequence ID" value="NZ_FNZR01000010.1"/>
</dbReference>
<dbReference type="EMBL" id="FNZR01000010">
    <property type="protein sequence ID" value="SEL80213.1"/>
    <property type="molecule type" value="Genomic_DNA"/>
</dbReference>
<dbReference type="OrthoDB" id="9761723at2"/>
<keyword evidence="2" id="KW-1185">Reference proteome</keyword>
<gene>
    <name evidence="1" type="ORF">SAMN05421740_110109</name>
</gene>
<evidence type="ECO:0000313" key="2">
    <source>
        <dbReference type="Proteomes" id="UP000198916"/>
    </source>
</evidence>